<proteinExistence type="predicted"/>
<accession>A0A2T1DX85</accession>
<reference evidence="2" key="1">
    <citation type="submission" date="2018-02" db="EMBL/GenBank/DDBJ databases">
        <authorList>
            <person name="Moore K."/>
            <person name="Momper L."/>
        </authorList>
    </citation>
    <scope>NUCLEOTIDE SEQUENCE [LARGE SCALE GENOMIC DNA]</scope>
    <source>
        <strain evidence="2">ULC18</strain>
    </source>
</reference>
<gene>
    <name evidence="1" type="ORF">C7B82_24575</name>
</gene>
<evidence type="ECO:0000313" key="2">
    <source>
        <dbReference type="Proteomes" id="UP000239576"/>
    </source>
</evidence>
<keyword evidence="2" id="KW-1185">Reference proteome</keyword>
<dbReference type="RefSeq" id="WP_106259406.1">
    <property type="nucleotide sequence ID" value="NZ_CAWNSW010000031.1"/>
</dbReference>
<sequence length="102" mass="12031">MSLELTVEDSLMLEKHRLERLRSFFADTLAKCFLHLDQKNVLTIHCSEPCLVDQLLSEVEQLRWYVWIIVGAQRLSICFAEEEIYRASTRKPRKKAQRVHTA</sequence>
<organism evidence="1 2">
    <name type="scientific">Stenomitos frigidus ULC18</name>
    <dbReference type="NCBI Taxonomy" id="2107698"/>
    <lineage>
        <taxon>Bacteria</taxon>
        <taxon>Bacillati</taxon>
        <taxon>Cyanobacteriota</taxon>
        <taxon>Cyanophyceae</taxon>
        <taxon>Leptolyngbyales</taxon>
        <taxon>Leptolyngbyaceae</taxon>
        <taxon>Stenomitos</taxon>
    </lineage>
</organism>
<comment type="caution">
    <text evidence="1">The sequence shown here is derived from an EMBL/GenBank/DDBJ whole genome shotgun (WGS) entry which is preliminary data.</text>
</comment>
<dbReference type="Proteomes" id="UP000239576">
    <property type="component" value="Unassembled WGS sequence"/>
</dbReference>
<dbReference type="OrthoDB" id="531733at2"/>
<reference evidence="1 2" key="2">
    <citation type="submission" date="2018-03" db="EMBL/GenBank/DDBJ databases">
        <title>The ancient ancestry and fast evolution of plastids.</title>
        <authorList>
            <person name="Moore K.R."/>
            <person name="Magnabosco C."/>
            <person name="Momper L."/>
            <person name="Gold D.A."/>
            <person name="Bosak T."/>
            <person name="Fournier G.P."/>
        </authorList>
    </citation>
    <scope>NUCLEOTIDE SEQUENCE [LARGE SCALE GENOMIC DNA]</scope>
    <source>
        <strain evidence="1 2">ULC18</strain>
    </source>
</reference>
<dbReference type="EMBL" id="PVWK01000133">
    <property type="protein sequence ID" value="PSB25051.1"/>
    <property type="molecule type" value="Genomic_DNA"/>
</dbReference>
<evidence type="ECO:0000313" key="1">
    <source>
        <dbReference type="EMBL" id="PSB25051.1"/>
    </source>
</evidence>
<protein>
    <submittedName>
        <fullName evidence="1">Uncharacterized protein</fullName>
    </submittedName>
</protein>
<name>A0A2T1DX85_9CYAN</name>
<dbReference type="AlphaFoldDB" id="A0A2T1DX85"/>